<dbReference type="EMBL" id="JAVXUO010000256">
    <property type="protein sequence ID" value="KAK2993957.1"/>
    <property type="molecule type" value="Genomic_DNA"/>
</dbReference>
<accession>A0AA88S0F2</accession>
<dbReference type="InterPro" id="IPR038765">
    <property type="entry name" value="Papain-like_cys_pep_sf"/>
</dbReference>
<feature type="domain" description="Peptidase C1A papain C-terminal" evidence="3">
    <location>
        <begin position="44"/>
        <end position="107"/>
    </location>
</feature>
<dbReference type="GO" id="GO:0006508">
    <property type="term" value="P:proteolysis"/>
    <property type="evidence" value="ECO:0007669"/>
    <property type="project" value="InterPro"/>
</dbReference>
<gene>
    <name evidence="4" type="ORF">RJ640_000555</name>
</gene>
<comment type="similarity">
    <text evidence="1">Belongs to the peptidase C1 family.</text>
</comment>
<dbReference type="Proteomes" id="UP001187471">
    <property type="component" value="Unassembled WGS sequence"/>
</dbReference>
<name>A0AA88S0F2_9ASTE</name>
<dbReference type="Gene3D" id="3.90.70.10">
    <property type="entry name" value="Cysteine proteinases"/>
    <property type="match status" value="1"/>
</dbReference>
<proteinExistence type="inferred from homology"/>
<reference evidence="4" key="1">
    <citation type="submission" date="2022-12" db="EMBL/GenBank/DDBJ databases">
        <title>Draft genome assemblies for two species of Escallonia (Escalloniales).</title>
        <authorList>
            <person name="Chanderbali A."/>
            <person name="Dervinis C."/>
            <person name="Anghel I."/>
            <person name="Soltis D."/>
            <person name="Soltis P."/>
            <person name="Zapata F."/>
        </authorList>
    </citation>
    <scope>NUCLEOTIDE SEQUENCE</scope>
    <source>
        <strain evidence="4">UCBG92.1500</strain>
        <tissue evidence="4">Leaf</tissue>
    </source>
</reference>
<dbReference type="PROSITE" id="PS00640">
    <property type="entry name" value="THIOL_PROTEASE_ASN"/>
    <property type="match status" value="1"/>
</dbReference>
<dbReference type="InterPro" id="IPR025660">
    <property type="entry name" value="Pept_his_AS"/>
</dbReference>
<evidence type="ECO:0000256" key="2">
    <source>
        <dbReference type="ARBA" id="ARBA00023157"/>
    </source>
</evidence>
<evidence type="ECO:0000256" key="1">
    <source>
        <dbReference type="ARBA" id="ARBA00008455"/>
    </source>
</evidence>
<keyword evidence="5" id="KW-1185">Reference proteome</keyword>
<dbReference type="InterPro" id="IPR025661">
    <property type="entry name" value="Pept_asp_AS"/>
</dbReference>
<evidence type="ECO:0000259" key="3">
    <source>
        <dbReference type="Pfam" id="PF00112"/>
    </source>
</evidence>
<dbReference type="Pfam" id="PF00112">
    <property type="entry name" value="Peptidase_C1"/>
    <property type="match status" value="1"/>
</dbReference>
<protein>
    <recommendedName>
        <fullName evidence="3">Peptidase C1A papain C-terminal domain-containing protein</fullName>
    </recommendedName>
</protein>
<organism evidence="4 5">
    <name type="scientific">Escallonia rubra</name>
    <dbReference type="NCBI Taxonomy" id="112253"/>
    <lineage>
        <taxon>Eukaryota</taxon>
        <taxon>Viridiplantae</taxon>
        <taxon>Streptophyta</taxon>
        <taxon>Embryophyta</taxon>
        <taxon>Tracheophyta</taxon>
        <taxon>Spermatophyta</taxon>
        <taxon>Magnoliopsida</taxon>
        <taxon>eudicotyledons</taxon>
        <taxon>Gunneridae</taxon>
        <taxon>Pentapetalae</taxon>
        <taxon>asterids</taxon>
        <taxon>campanulids</taxon>
        <taxon>Escalloniales</taxon>
        <taxon>Escalloniaceae</taxon>
        <taxon>Escallonia</taxon>
    </lineage>
</organism>
<dbReference type="AlphaFoldDB" id="A0AA88S0F2"/>
<sequence>MGDEGIFARKSWSKEFVIAGDALGEYGHLFQTRSAKALPSPHPNSGVFIGDCSTDLDHGVTAVGYDTAGDGTKYWLVKNSWGTGWGKEGYVRMQRGIDAAAGLCGIAIFVGGCQACPSNRMPETMLEGDSSTTIAAVRNIDDDQSQPGDLMDDVKILARHPSEVHVSRFQVLELKVNGCST</sequence>
<dbReference type="InterPro" id="IPR013128">
    <property type="entry name" value="Peptidase_C1A"/>
</dbReference>
<evidence type="ECO:0000313" key="4">
    <source>
        <dbReference type="EMBL" id="KAK2993957.1"/>
    </source>
</evidence>
<comment type="caution">
    <text evidence="4">The sequence shown here is derived from an EMBL/GenBank/DDBJ whole genome shotgun (WGS) entry which is preliminary data.</text>
</comment>
<dbReference type="InterPro" id="IPR000668">
    <property type="entry name" value="Peptidase_C1A_C"/>
</dbReference>
<keyword evidence="2" id="KW-1015">Disulfide bond</keyword>
<dbReference type="PANTHER" id="PTHR12411">
    <property type="entry name" value="CYSTEINE PROTEASE FAMILY C1-RELATED"/>
    <property type="match status" value="1"/>
</dbReference>
<dbReference type="PROSITE" id="PS00639">
    <property type="entry name" value="THIOL_PROTEASE_HIS"/>
    <property type="match status" value="1"/>
</dbReference>
<dbReference type="SUPFAM" id="SSF54001">
    <property type="entry name" value="Cysteine proteinases"/>
    <property type="match status" value="1"/>
</dbReference>
<evidence type="ECO:0000313" key="5">
    <source>
        <dbReference type="Proteomes" id="UP001187471"/>
    </source>
</evidence>
<dbReference type="GO" id="GO:0008234">
    <property type="term" value="F:cysteine-type peptidase activity"/>
    <property type="evidence" value="ECO:0007669"/>
    <property type="project" value="InterPro"/>
</dbReference>